<name>A0A810MZY3_9ACTN</name>
<gene>
    <name evidence="1" type="ORF">Prubr_21340</name>
</gene>
<organism evidence="1 2">
    <name type="scientific">Polymorphospora rubra</name>
    <dbReference type="NCBI Taxonomy" id="338584"/>
    <lineage>
        <taxon>Bacteria</taxon>
        <taxon>Bacillati</taxon>
        <taxon>Actinomycetota</taxon>
        <taxon>Actinomycetes</taxon>
        <taxon>Micromonosporales</taxon>
        <taxon>Micromonosporaceae</taxon>
        <taxon>Polymorphospora</taxon>
    </lineage>
</organism>
<dbReference type="EMBL" id="AP023359">
    <property type="protein sequence ID" value="BCJ65113.1"/>
    <property type="molecule type" value="Genomic_DNA"/>
</dbReference>
<proteinExistence type="predicted"/>
<accession>A0A810MZY3</accession>
<evidence type="ECO:0000313" key="2">
    <source>
        <dbReference type="Proteomes" id="UP000680866"/>
    </source>
</evidence>
<keyword evidence="2" id="KW-1185">Reference proteome</keyword>
<reference evidence="1" key="1">
    <citation type="submission" date="2020-08" db="EMBL/GenBank/DDBJ databases">
        <title>Whole genome shotgun sequence of Polymorphospora rubra NBRC 101157.</title>
        <authorList>
            <person name="Komaki H."/>
            <person name="Tamura T."/>
        </authorList>
    </citation>
    <scope>NUCLEOTIDE SEQUENCE</scope>
    <source>
        <strain evidence="1">NBRC 101157</strain>
    </source>
</reference>
<dbReference type="Proteomes" id="UP000680866">
    <property type="component" value="Chromosome"/>
</dbReference>
<dbReference type="KEGG" id="pry:Prubr_21340"/>
<dbReference type="AlphaFoldDB" id="A0A810MZY3"/>
<sequence length="70" mass="7508">MRHTYLPDLVTDLIGHSSHSGIKLVEPWRGIADPASCAAMGCRLSTFVSATGLGGRRLPDWKAANWGVMA</sequence>
<protein>
    <submittedName>
        <fullName evidence="1">Uncharacterized protein</fullName>
    </submittedName>
</protein>
<evidence type="ECO:0000313" key="1">
    <source>
        <dbReference type="EMBL" id="BCJ65113.1"/>
    </source>
</evidence>
<dbReference type="RefSeq" id="WP_212824374.1">
    <property type="nucleotide sequence ID" value="NZ_AP023359.1"/>
</dbReference>